<dbReference type="InterPro" id="IPR035906">
    <property type="entry name" value="MetI-like_sf"/>
</dbReference>
<gene>
    <name evidence="7" type="ORF">HF852_09280</name>
</gene>
<evidence type="ECO:0000256" key="6">
    <source>
        <dbReference type="SAM" id="Phobius"/>
    </source>
</evidence>
<feature type="region of interest" description="Disordered" evidence="5">
    <location>
        <begin position="1"/>
        <end position="59"/>
    </location>
</feature>
<evidence type="ECO:0008006" key="9">
    <source>
        <dbReference type="Google" id="ProtNLM"/>
    </source>
</evidence>
<sequence>MTTWNDNPDGPEYPAAPGQPSRADRFGRRGRGRVGRVSRADRADGAVGERRYPSPASPRRERTDIYATVFALGLALFLLLGNALRPVIGADGVPGKVARVAGDASVDNGRAVARELISDGAASFLWASHWLAVAALLVVVLCGAGLARNFLLGDFFTLGSFRWVSAMCWALIFYMFVPGFVGMLGGNMVLRDLGLHWVSIPAIEWSDFIVMYVLVMTLSLVGVAIRRASVLERDTEGLV</sequence>
<proteinExistence type="predicted"/>
<dbReference type="SUPFAM" id="SSF161098">
    <property type="entry name" value="MetI-like"/>
    <property type="match status" value="1"/>
</dbReference>
<dbReference type="GO" id="GO:0016020">
    <property type="term" value="C:membrane"/>
    <property type="evidence" value="ECO:0007669"/>
    <property type="project" value="UniProtKB-SubCell"/>
</dbReference>
<feature type="transmembrane region" description="Helical" evidence="6">
    <location>
        <begin position="163"/>
        <end position="185"/>
    </location>
</feature>
<evidence type="ECO:0000256" key="1">
    <source>
        <dbReference type="ARBA" id="ARBA00004141"/>
    </source>
</evidence>
<evidence type="ECO:0000313" key="8">
    <source>
        <dbReference type="Proteomes" id="UP000589552"/>
    </source>
</evidence>
<name>A0A7X9XTI2_9CORY</name>
<evidence type="ECO:0000256" key="3">
    <source>
        <dbReference type="ARBA" id="ARBA00022989"/>
    </source>
</evidence>
<dbReference type="Proteomes" id="UP000589552">
    <property type="component" value="Unassembled WGS sequence"/>
</dbReference>
<evidence type="ECO:0000256" key="5">
    <source>
        <dbReference type="SAM" id="MobiDB-lite"/>
    </source>
</evidence>
<feature type="transmembrane region" description="Helical" evidence="6">
    <location>
        <begin position="130"/>
        <end position="151"/>
    </location>
</feature>
<keyword evidence="4 6" id="KW-0472">Membrane</keyword>
<keyword evidence="3 6" id="KW-1133">Transmembrane helix</keyword>
<feature type="transmembrane region" description="Helical" evidence="6">
    <location>
        <begin position="65"/>
        <end position="84"/>
    </location>
</feature>
<accession>A0A7X9XTI2</accession>
<dbReference type="EMBL" id="JABAGA010000005">
    <property type="protein sequence ID" value="NMF09782.1"/>
    <property type="molecule type" value="Genomic_DNA"/>
</dbReference>
<reference evidence="7 8" key="1">
    <citation type="submission" date="2020-04" db="EMBL/GenBank/DDBJ databases">
        <authorList>
            <person name="Hitch T.C.A."/>
            <person name="Wylensek D."/>
            <person name="Clavel T."/>
        </authorList>
    </citation>
    <scope>NUCLEOTIDE SEQUENCE [LARGE SCALE GENOMIC DNA]</scope>
    <source>
        <strain evidence="7 8">BL-383-APC-2I</strain>
    </source>
</reference>
<keyword evidence="2 6" id="KW-0812">Transmembrane</keyword>
<feature type="compositionally biased region" description="Basic and acidic residues" evidence="5">
    <location>
        <begin position="38"/>
        <end position="59"/>
    </location>
</feature>
<comment type="subcellular location">
    <subcellularLocation>
        <location evidence="1">Membrane</location>
        <topology evidence="1">Multi-pass membrane protein</topology>
    </subcellularLocation>
</comment>
<protein>
    <recommendedName>
        <fullName evidence="9">DUF2975 domain-containing protein</fullName>
    </recommendedName>
</protein>
<evidence type="ECO:0000256" key="4">
    <source>
        <dbReference type="ARBA" id="ARBA00023136"/>
    </source>
</evidence>
<feature type="transmembrane region" description="Helical" evidence="6">
    <location>
        <begin position="205"/>
        <end position="225"/>
    </location>
</feature>
<comment type="caution">
    <text evidence="7">The sequence shown here is derived from an EMBL/GenBank/DDBJ whole genome shotgun (WGS) entry which is preliminary data.</text>
</comment>
<evidence type="ECO:0000313" key="7">
    <source>
        <dbReference type="EMBL" id="NMF09782.1"/>
    </source>
</evidence>
<organism evidence="7 8">
    <name type="scientific">Corynebacterium xerosis</name>
    <dbReference type="NCBI Taxonomy" id="1725"/>
    <lineage>
        <taxon>Bacteria</taxon>
        <taxon>Bacillati</taxon>
        <taxon>Actinomycetota</taxon>
        <taxon>Actinomycetes</taxon>
        <taxon>Mycobacteriales</taxon>
        <taxon>Corynebacteriaceae</taxon>
        <taxon>Corynebacterium</taxon>
    </lineage>
</organism>
<dbReference type="RefSeq" id="WP_168938068.1">
    <property type="nucleotide sequence ID" value="NZ_JABAGA010000005.1"/>
</dbReference>
<evidence type="ECO:0000256" key="2">
    <source>
        <dbReference type="ARBA" id="ARBA00022692"/>
    </source>
</evidence>
<dbReference type="AlphaFoldDB" id="A0A7X9XTI2"/>